<feature type="region of interest" description="Disordered" evidence="1">
    <location>
        <begin position="30"/>
        <end position="116"/>
    </location>
</feature>
<protein>
    <submittedName>
        <fullName evidence="2">Uncharacterized protein</fullName>
    </submittedName>
</protein>
<name>A0A0A9DV82_ARUDO</name>
<sequence length="116" mass="12717">MNPHQVSPWNHQKQPDPALCSQLFLKAQTVRLNSHHHSGHSAPPPGHPATLPHVLEHQLQHRSYPHQHAEPKTVASPGYYLGQGGNRTATSEAGTSPRRAISPRGSAPAPPPKRRR</sequence>
<reference evidence="2" key="2">
    <citation type="journal article" date="2015" name="Data Brief">
        <title>Shoot transcriptome of the giant reed, Arundo donax.</title>
        <authorList>
            <person name="Barrero R.A."/>
            <person name="Guerrero F.D."/>
            <person name="Moolhuijzen P."/>
            <person name="Goolsby J.A."/>
            <person name="Tidwell J."/>
            <person name="Bellgard S.E."/>
            <person name="Bellgard M.I."/>
        </authorList>
    </citation>
    <scope>NUCLEOTIDE SEQUENCE</scope>
    <source>
        <tissue evidence="2">Shoot tissue taken approximately 20 cm above the soil surface</tissue>
    </source>
</reference>
<proteinExistence type="predicted"/>
<dbReference type="AlphaFoldDB" id="A0A0A9DV82"/>
<dbReference type="EMBL" id="GBRH01205401">
    <property type="protein sequence ID" value="JAD92494.1"/>
    <property type="molecule type" value="Transcribed_RNA"/>
</dbReference>
<organism evidence="2">
    <name type="scientific">Arundo donax</name>
    <name type="common">Giant reed</name>
    <name type="synonym">Donax arundinaceus</name>
    <dbReference type="NCBI Taxonomy" id="35708"/>
    <lineage>
        <taxon>Eukaryota</taxon>
        <taxon>Viridiplantae</taxon>
        <taxon>Streptophyta</taxon>
        <taxon>Embryophyta</taxon>
        <taxon>Tracheophyta</taxon>
        <taxon>Spermatophyta</taxon>
        <taxon>Magnoliopsida</taxon>
        <taxon>Liliopsida</taxon>
        <taxon>Poales</taxon>
        <taxon>Poaceae</taxon>
        <taxon>PACMAD clade</taxon>
        <taxon>Arundinoideae</taxon>
        <taxon>Arundineae</taxon>
        <taxon>Arundo</taxon>
    </lineage>
</organism>
<evidence type="ECO:0000313" key="2">
    <source>
        <dbReference type="EMBL" id="JAD92494.1"/>
    </source>
</evidence>
<evidence type="ECO:0000256" key="1">
    <source>
        <dbReference type="SAM" id="MobiDB-lite"/>
    </source>
</evidence>
<accession>A0A0A9DV82</accession>
<reference evidence="2" key="1">
    <citation type="submission" date="2014-09" db="EMBL/GenBank/DDBJ databases">
        <authorList>
            <person name="Magalhaes I.L.F."/>
            <person name="Oliveira U."/>
            <person name="Santos F.R."/>
            <person name="Vidigal T.H.D.A."/>
            <person name="Brescovit A.D."/>
            <person name="Santos A.J."/>
        </authorList>
    </citation>
    <scope>NUCLEOTIDE SEQUENCE</scope>
    <source>
        <tissue evidence="2">Shoot tissue taken approximately 20 cm above the soil surface</tissue>
    </source>
</reference>